<evidence type="ECO:0000313" key="2">
    <source>
        <dbReference type="Proteomes" id="UP000286287"/>
    </source>
</evidence>
<name>A0A418VGH3_9DEIO</name>
<proteinExistence type="predicted"/>
<dbReference type="EMBL" id="QYUJ01000006">
    <property type="protein sequence ID" value="RJF75204.1"/>
    <property type="molecule type" value="Genomic_DNA"/>
</dbReference>
<accession>A0A418VGH3</accession>
<evidence type="ECO:0000313" key="1">
    <source>
        <dbReference type="EMBL" id="RJF75204.1"/>
    </source>
</evidence>
<dbReference type="AntiFam" id="ANF00254">
    <property type="entry name" value="DNA repeat"/>
</dbReference>
<protein>
    <submittedName>
        <fullName evidence="1">Uncharacterized protein</fullName>
    </submittedName>
</protein>
<comment type="caution">
    <text evidence="1">The sequence shown here is derived from an EMBL/GenBank/DDBJ whole genome shotgun (WGS) entry which is preliminary data.</text>
</comment>
<gene>
    <name evidence="1" type="ORF">D3875_01405</name>
</gene>
<dbReference type="Proteomes" id="UP000286287">
    <property type="component" value="Unassembled WGS sequence"/>
</dbReference>
<sequence length="48" mass="5351">MRGQFSLEQLSEFRSVETTTPQNSILRPAHLNSLAPLGQKNVILLAML</sequence>
<reference evidence="1 2" key="1">
    <citation type="submission" date="2018-09" db="EMBL/GenBank/DDBJ databases">
        <authorList>
            <person name="Zhu H."/>
        </authorList>
    </citation>
    <scope>NUCLEOTIDE SEQUENCE [LARGE SCALE GENOMIC DNA]</scope>
    <source>
        <strain evidence="1 2">K2S05-167</strain>
    </source>
</reference>
<keyword evidence="2" id="KW-1185">Reference proteome</keyword>
<dbReference type="AlphaFoldDB" id="A0A418VGH3"/>
<organism evidence="1 2">
    <name type="scientific">Deinococcus cavernae</name>
    <dbReference type="NCBI Taxonomy" id="2320857"/>
    <lineage>
        <taxon>Bacteria</taxon>
        <taxon>Thermotogati</taxon>
        <taxon>Deinococcota</taxon>
        <taxon>Deinococci</taxon>
        <taxon>Deinococcales</taxon>
        <taxon>Deinococcaceae</taxon>
        <taxon>Deinococcus</taxon>
    </lineage>
</organism>